<dbReference type="Pfam" id="PF03050">
    <property type="entry name" value="DDE_Tnp_IS66"/>
    <property type="match status" value="1"/>
</dbReference>
<proteinExistence type="predicted"/>
<reference evidence="3 4" key="1">
    <citation type="submission" date="2018-01" db="EMBL/GenBank/DDBJ databases">
        <authorList>
            <person name="Paulsen S."/>
            <person name="Gram L.K."/>
        </authorList>
    </citation>
    <scope>NUCLEOTIDE SEQUENCE [LARGE SCALE GENOMIC DNA]</scope>
    <source>
        <strain evidence="3 4">S3895</strain>
    </source>
</reference>
<dbReference type="InterPro" id="IPR004291">
    <property type="entry name" value="Transposase_IS66_central"/>
</dbReference>
<keyword evidence="4" id="KW-1185">Reference proteome</keyword>
<dbReference type="InterPro" id="IPR039552">
    <property type="entry name" value="IS66_C"/>
</dbReference>
<evidence type="ECO:0000313" key="4">
    <source>
        <dbReference type="Proteomes" id="UP000307164"/>
    </source>
</evidence>
<gene>
    <name evidence="3" type="ORF">CWC20_19115</name>
</gene>
<evidence type="ECO:0000259" key="2">
    <source>
        <dbReference type="Pfam" id="PF13817"/>
    </source>
</evidence>
<feature type="domain" description="Transposase IS66 central" evidence="1">
    <location>
        <begin position="2"/>
        <end position="76"/>
    </location>
</feature>
<dbReference type="PANTHER" id="PTHR33678">
    <property type="entry name" value="BLL1576 PROTEIN"/>
    <property type="match status" value="1"/>
</dbReference>
<organism evidence="3 4">
    <name type="scientific">Pseudoalteromonas aurantia</name>
    <dbReference type="NCBI Taxonomy" id="43654"/>
    <lineage>
        <taxon>Bacteria</taxon>
        <taxon>Pseudomonadati</taxon>
        <taxon>Pseudomonadota</taxon>
        <taxon>Gammaproteobacteria</taxon>
        <taxon>Alteromonadales</taxon>
        <taxon>Pseudoalteromonadaceae</taxon>
        <taxon>Pseudoalteromonas</taxon>
    </lineage>
</organism>
<sequence length="123" mass="14136">MLEQFKTWLEKSAHTVVPKSKLGEAIHYTLRQWPKLIRYLDDGQLSIDNNRAERAIKPFVIGRKNWLFSFTTSGAESSAILYSLIETARANGLTPFDYVMHCLNELAQPQRDIDSLLPWNVSL</sequence>
<dbReference type="Proteomes" id="UP000307164">
    <property type="component" value="Unassembled WGS sequence"/>
</dbReference>
<accession>A0ABY2VSX9</accession>
<dbReference type="EMBL" id="PNBW01000122">
    <property type="protein sequence ID" value="TMO70834.1"/>
    <property type="molecule type" value="Genomic_DNA"/>
</dbReference>
<dbReference type="InterPro" id="IPR052344">
    <property type="entry name" value="Transposase-related"/>
</dbReference>
<name>A0ABY2VSX9_9GAMM</name>
<evidence type="ECO:0008006" key="5">
    <source>
        <dbReference type="Google" id="ProtNLM"/>
    </source>
</evidence>
<dbReference type="Pfam" id="PF13817">
    <property type="entry name" value="DDE_Tnp_IS66_C"/>
    <property type="match status" value="1"/>
</dbReference>
<evidence type="ECO:0000313" key="3">
    <source>
        <dbReference type="EMBL" id="TMO70834.1"/>
    </source>
</evidence>
<reference evidence="4" key="2">
    <citation type="submission" date="2019-06" db="EMBL/GenBank/DDBJ databases">
        <title>Co-occurence of chitin degradation, pigmentation and bioactivity in marine Pseudoalteromonas.</title>
        <authorList>
            <person name="Sonnenschein E.C."/>
            <person name="Bech P.K."/>
        </authorList>
    </citation>
    <scope>NUCLEOTIDE SEQUENCE [LARGE SCALE GENOMIC DNA]</scope>
    <source>
        <strain evidence="4">S3895</strain>
    </source>
</reference>
<feature type="domain" description="Transposase IS66 C-terminal" evidence="2">
    <location>
        <begin position="83"/>
        <end position="119"/>
    </location>
</feature>
<dbReference type="PANTHER" id="PTHR33678:SF1">
    <property type="entry name" value="BLL1576 PROTEIN"/>
    <property type="match status" value="1"/>
</dbReference>
<evidence type="ECO:0000259" key="1">
    <source>
        <dbReference type="Pfam" id="PF03050"/>
    </source>
</evidence>
<comment type="caution">
    <text evidence="3">The sequence shown here is derived from an EMBL/GenBank/DDBJ whole genome shotgun (WGS) entry which is preliminary data.</text>
</comment>
<protein>
    <recommendedName>
        <fullName evidence="5">IS66 family transposase</fullName>
    </recommendedName>
</protein>